<proteinExistence type="predicted"/>
<gene>
    <name evidence="1" type="ORF">P5W92_27045</name>
</gene>
<organism evidence="1 2">
    <name type="scientific">Streptomyces pakalii</name>
    <dbReference type="NCBI Taxonomy" id="3036494"/>
    <lineage>
        <taxon>Bacteria</taxon>
        <taxon>Bacillati</taxon>
        <taxon>Actinomycetota</taxon>
        <taxon>Actinomycetes</taxon>
        <taxon>Kitasatosporales</taxon>
        <taxon>Streptomycetaceae</taxon>
        <taxon>Streptomyces</taxon>
    </lineage>
</organism>
<name>A0ABT7DDY7_9ACTN</name>
<accession>A0ABT7DDY7</accession>
<comment type="caution">
    <text evidence="1">The sequence shown here is derived from an EMBL/GenBank/DDBJ whole genome shotgun (WGS) entry which is preliminary data.</text>
</comment>
<evidence type="ECO:0000313" key="1">
    <source>
        <dbReference type="EMBL" id="MDJ1644035.1"/>
    </source>
</evidence>
<evidence type="ECO:0000313" key="2">
    <source>
        <dbReference type="Proteomes" id="UP001237194"/>
    </source>
</evidence>
<dbReference type="EMBL" id="JARWAF010000013">
    <property type="protein sequence ID" value="MDJ1644035.1"/>
    <property type="molecule type" value="Genomic_DNA"/>
</dbReference>
<sequence>MVDRIPVDVARIALDNVEGFPFERFANAFYASLIGTTFVPLGGIKDGGADARDGEIFQDANRPDAFYQASVEVDAEAKIRRTVNRLKEFGRTPRTLIYLTSRTVKYSDRVERQLTEDLDVTVVIRDGDYIIAHLNDDIAGRVAFDEHLRTYTDFLRKVGSSRIISASKHVRSPAAFVFLSQELERRTGNEKLVDSVVDSLALWALEATDPDAGILYDIERIQQIIDEGLPSVKNLVRPRLRNRLERMADKNYKGGRAVNWHRKDNVFCLPYEMRQRIEEENTADETLRLDVLASFDDRLQEAKIKGLGDVRKRQAKEIALRTLQLAFERNGLEFAAFLRDNENSDYATITDSLAAALIERGLTGRDSTAVGDGAFHILRGVLYDSMDVERRYLQRLSRTYALLFTLNTEPSLIDFFQEMTGEFRLYVGADQVVRALSEHYLEESDRMTTNTLLMAGQLGAKLILAEPVLDEVVHHLRICDFQYKNHVAEVDEYMNYEVARNAPHIMLRTYLYARINQDLGARRPKSWPAFIKNFCTYSDLHKEYAFEDVRRYLQSKFCLTFESTEDLESVVDPVQLDSLAAALEEVKKDHNLARHDALLALAVYGHRRRRKETSNVSEFGYATWWLTSETKILQHTREVVRKHRARYVMRPDFLLNFLTLAPSAATARKTFKEVFPSLLGIKLARRMNVDTFDEIMDSVSEATNLDEARRTAEIAKSLDKLKSDFTRQYTNLGAANRRADVDLVAERSVKPPDFS</sequence>
<reference evidence="1 2" key="1">
    <citation type="submission" date="2023-04" db="EMBL/GenBank/DDBJ databases">
        <title>A novel species of the genus Streptomyces: Streptomyces pakalii sp. nov. isolated from a Mexican soil jungle.</title>
        <authorList>
            <person name="Chavez-Hernandez M.A."/>
            <person name="Ortiz-Alvarez J."/>
            <person name="Villa-Tanaca L."/>
            <person name="Hernandez-Rodriguez C."/>
        </authorList>
    </citation>
    <scope>NUCLEOTIDE SEQUENCE [LARGE SCALE GENOMIC DNA]</scope>
    <source>
        <strain evidence="1 2">ENCB-J15</strain>
    </source>
</reference>
<protein>
    <submittedName>
        <fullName evidence="1">Uncharacterized protein</fullName>
    </submittedName>
</protein>
<keyword evidence="2" id="KW-1185">Reference proteome</keyword>
<dbReference type="Proteomes" id="UP001237194">
    <property type="component" value="Unassembled WGS sequence"/>
</dbReference>
<dbReference type="RefSeq" id="WP_283898945.1">
    <property type="nucleotide sequence ID" value="NZ_JARWAF010000013.1"/>
</dbReference>